<organism evidence="4 5">
    <name type="scientific">Ascodesmis nigricans</name>
    <dbReference type="NCBI Taxonomy" id="341454"/>
    <lineage>
        <taxon>Eukaryota</taxon>
        <taxon>Fungi</taxon>
        <taxon>Dikarya</taxon>
        <taxon>Ascomycota</taxon>
        <taxon>Pezizomycotina</taxon>
        <taxon>Pezizomycetes</taxon>
        <taxon>Pezizales</taxon>
        <taxon>Ascodesmidaceae</taxon>
        <taxon>Ascodesmis</taxon>
    </lineage>
</organism>
<dbReference type="Proteomes" id="UP000298138">
    <property type="component" value="Unassembled WGS sequence"/>
</dbReference>
<feature type="domain" description="DUF3533" evidence="3">
    <location>
        <begin position="56"/>
        <end position="422"/>
    </location>
</feature>
<sequence length="439" mass="49302">MASTQQTQPTEGHDTASSRESAGERTLRDEKLEDVGIAGRGPPKKAMYLEVLKAMVGLLVMMWAVACFINGKMYGENQYAYRLKILVVDLDGGQIGATLQDTTTSFNGAQGQPTWKPVLYSTEYTLDEAFNQVRDGGSNVWGAIVANPNVTSRLTDYIANPNITEPYDPTTVFTLIYNEVRYKTVSTAIVYPALVNAVTQTTAKYQLNYGIQNIEKLPQNSTDINRRALLQPMGFTVKNVKPFGTSNSFLYNTVMFVFPILSQFFLILAMNGIFNGAGVYATWSFRDNIQIRALFLLANTILFSLSWAGWIFIFRSSLEFPPSTFALLFLTLWLTTLICFNVIDGLLATVHIRFTPFIVMPWVVCQVAAAISPIVLSNQFYRIEYVLPAHHTWGVLMTIFSDGAGNRLKINLTVLFMWLVIALPGNFWAQKRRWKSFRA</sequence>
<feature type="transmembrane region" description="Helical" evidence="2">
    <location>
        <begin position="249"/>
        <end position="274"/>
    </location>
</feature>
<feature type="transmembrane region" description="Helical" evidence="2">
    <location>
        <begin position="325"/>
        <end position="348"/>
    </location>
</feature>
<dbReference type="EMBL" id="ML220122">
    <property type="protein sequence ID" value="TGZ80824.1"/>
    <property type="molecule type" value="Genomic_DNA"/>
</dbReference>
<dbReference type="PANTHER" id="PTHR34814:SF2">
    <property type="entry name" value="DUF3533 DOMAIN-CONTAINING PROTEIN"/>
    <property type="match status" value="1"/>
</dbReference>
<dbReference type="InterPro" id="IPR053001">
    <property type="entry name" value="MNNG_permease-like"/>
</dbReference>
<feature type="transmembrane region" description="Helical" evidence="2">
    <location>
        <begin position="354"/>
        <end position="376"/>
    </location>
</feature>
<dbReference type="Pfam" id="PF12051">
    <property type="entry name" value="DUF3533"/>
    <property type="match status" value="1"/>
</dbReference>
<accession>A0A4S2MW98</accession>
<keyword evidence="2" id="KW-1133">Transmembrane helix</keyword>
<dbReference type="FunCoup" id="A0A4S2MW98">
    <property type="interactions" value="22"/>
</dbReference>
<keyword evidence="2" id="KW-0812">Transmembrane</keyword>
<protein>
    <recommendedName>
        <fullName evidence="3">DUF3533 domain-containing protein</fullName>
    </recommendedName>
</protein>
<evidence type="ECO:0000259" key="3">
    <source>
        <dbReference type="Pfam" id="PF12051"/>
    </source>
</evidence>
<dbReference type="STRING" id="341454.A0A4S2MW98"/>
<feature type="compositionally biased region" description="Basic and acidic residues" evidence="1">
    <location>
        <begin position="11"/>
        <end position="34"/>
    </location>
</feature>
<feature type="transmembrane region" description="Helical" evidence="2">
    <location>
        <begin position="51"/>
        <end position="69"/>
    </location>
</feature>
<name>A0A4S2MW98_9PEZI</name>
<dbReference type="PANTHER" id="PTHR34814">
    <property type="entry name" value="NITROSOGUANIDINE RESISTANCE PROTEIN SNG1"/>
    <property type="match status" value="1"/>
</dbReference>
<feature type="compositionally biased region" description="Polar residues" evidence="1">
    <location>
        <begin position="1"/>
        <end position="10"/>
    </location>
</feature>
<dbReference type="OrthoDB" id="2140105at2759"/>
<dbReference type="InParanoid" id="A0A4S2MW98"/>
<feature type="transmembrane region" description="Helical" evidence="2">
    <location>
        <begin position="294"/>
        <end position="313"/>
    </location>
</feature>
<gene>
    <name evidence="4" type="ORF">EX30DRAFT_371860</name>
</gene>
<keyword evidence="2" id="KW-0472">Membrane</keyword>
<evidence type="ECO:0000313" key="5">
    <source>
        <dbReference type="Proteomes" id="UP000298138"/>
    </source>
</evidence>
<keyword evidence="5" id="KW-1185">Reference proteome</keyword>
<dbReference type="AlphaFoldDB" id="A0A4S2MW98"/>
<feature type="transmembrane region" description="Helical" evidence="2">
    <location>
        <begin position="412"/>
        <end position="429"/>
    </location>
</feature>
<feature type="region of interest" description="Disordered" evidence="1">
    <location>
        <begin position="1"/>
        <end position="36"/>
    </location>
</feature>
<evidence type="ECO:0000313" key="4">
    <source>
        <dbReference type="EMBL" id="TGZ80824.1"/>
    </source>
</evidence>
<dbReference type="InterPro" id="IPR022703">
    <property type="entry name" value="DUF3533"/>
</dbReference>
<evidence type="ECO:0000256" key="2">
    <source>
        <dbReference type="SAM" id="Phobius"/>
    </source>
</evidence>
<proteinExistence type="predicted"/>
<evidence type="ECO:0000256" key="1">
    <source>
        <dbReference type="SAM" id="MobiDB-lite"/>
    </source>
</evidence>
<dbReference type="GO" id="GO:0016020">
    <property type="term" value="C:membrane"/>
    <property type="evidence" value="ECO:0007669"/>
    <property type="project" value="TreeGrafter"/>
</dbReference>
<reference evidence="4 5" key="1">
    <citation type="submission" date="2019-04" db="EMBL/GenBank/DDBJ databases">
        <title>Comparative genomics and transcriptomics to analyze fruiting body development in filamentous ascomycetes.</title>
        <authorList>
            <consortium name="DOE Joint Genome Institute"/>
            <person name="Lutkenhaus R."/>
            <person name="Traeger S."/>
            <person name="Breuer J."/>
            <person name="Kuo A."/>
            <person name="Lipzen A."/>
            <person name="Pangilinan J."/>
            <person name="Dilworth D."/>
            <person name="Sandor L."/>
            <person name="Poggeler S."/>
            <person name="Barry K."/>
            <person name="Grigoriev I.V."/>
            <person name="Nowrousian M."/>
        </authorList>
    </citation>
    <scope>NUCLEOTIDE SEQUENCE [LARGE SCALE GENOMIC DNA]</scope>
    <source>
        <strain evidence="4 5">CBS 389.68</strain>
    </source>
</reference>